<keyword evidence="2" id="KW-1185">Reference proteome</keyword>
<organism evidence="1 2">
    <name type="scientific">Populus trichocarpa</name>
    <name type="common">Western balsam poplar</name>
    <name type="synonym">Populus balsamifera subsp. trichocarpa</name>
    <dbReference type="NCBI Taxonomy" id="3694"/>
    <lineage>
        <taxon>Eukaryota</taxon>
        <taxon>Viridiplantae</taxon>
        <taxon>Streptophyta</taxon>
        <taxon>Embryophyta</taxon>
        <taxon>Tracheophyta</taxon>
        <taxon>Spermatophyta</taxon>
        <taxon>Magnoliopsida</taxon>
        <taxon>eudicotyledons</taxon>
        <taxon>Gunneridae</taxon>
        <taxon>Pentapetalae</taxon>
        <taxon>rosids</taxon>
        <taxon>fabids</taxon>
        <taxon>Malpighiales</taxon>
        <taxon>Salicaceae</taxon>
        <taxon>Saliceae</taxon>
        <taxon>Populus</taxon>
    </lineage>
</organism>
<reference evidence="1 2" key="1">
    <citation type="journal article" date="2006" name="Science">
        <title>The genome of black cottonwood, Populus trichocarpa (Torr. &amp; Gray).</title>
        <authorList>
            <person name="Tuskan G.A."/>
            <person name="Difazio S."/>
            <person name="Jansson S."/>
            <person name="Bohlmann J."/>
            <person name="Grigoriev I."/>
            <person name="Hellsten U."/>
            <person name="Putnam N."/>
            <person name="Ralph S."/>
            <person name="Rombauts S."/>
            <person name="Salamov A."/>
            <person name="Schein J."/>
            <person name="Sterck L."/>
            <person name="Aerts A."/>
            <person name="Bhalerao R.R."/>
            <person name="Bhalerao R.P."/>
            <person name="Blaudez D."/>
            <person name="Boerjan W."/>
            <person name="Brun A."/>
            <person name="Brunner A."/>
            <person name="Busov V."/>
            <person name="Campbell M."/>
            <person name="Carlson J."/>
            <person name="Chalot M."/>
            <person name="Chapman J."/>
            <person name="Chen G.L."/>
            <person name="Cooper D."/>
            <person name="Coutinho P.M."/>
            <person name="Couturier J."/>
            <person name="Covert S."/>
            <person name="Cronk Q."/>
            <person name="Cunningham R."/>
            <person name="Davis J."/>
            <person name="Degroeve S."/>
            <person name="Dejardin A."/>
            <person name="Depamphilis C."/>
            <person name="Detter J."/>
            <person name="Dirks B."/>
            <person name="Dubchak I."/>
            <person name="Duplessis S."/>
            <person name="Ehlting J."/>
            <person name="Ellis B."/>
            <person name="Gendler K."/>
            <person name="Goodstein D."/>
            <person name="Gribskov M."/>
            <person name="Grimwood J."/>
            <person name="Groover A."/>
            <person name="Gunter L."/>
            <person name="Hamberger B."/>
            <person name="Heinze B."/>
            <person name="Helariutta Y."/>
            <person name="Henrissat B."/>
            <person name="Holligan D."/>
            <person name="Holt R."/>
            <person name="Huang W."/>
            <person name="Islam-Faridi N."/>
            <person name="Jones S."/>
            <person name="Jones-Rhoades M."/>
            <person name="Jorgensen R."/>
            <person name="Joshi C."/>
            <person name="Kangasjarvi J."/>
            <person name="Karlsson J."/>
            <person name="Kelleher C."/>
            <person name="Kirkpatrick R."/>
            <person name="Kirst M."/>
            <person name="Kohler A."/>
            <person name="Kalluri U."/>
            <person name="Larimer F."/>
            <person name="Leebens-Mack J."/>
            <person name="Leple J.C."/>
            <person name="Locascio P."/>
            <person name="Lou Y."/>
            <person name="Lucas S."/>
            <person name="Martin F."/>
            <person name="Montanini B."/>
            <person name="Napoli C."/>
            <person name="Nelson D.R."/>
            <person name="Nelson C."/>
            <person name="Nieminen K."/>
            <person name="Nilsson O."/>
            <person name="Pereda V."/>
            <person name="Peter G."/>
            <person name="Philippe R."/>
            <person name="Pilate G."/>
            <person name="Poliakov A."/>
            <person name="Razumovskaya J."/>
            <person name="Richardson P."/>
            <person name="Rinaldi C."/>
            <person name="Ritland K."/>
            <person name="Rouze P."/>
            <person name="Ryaboy D."/>
            <person name="Schmutz J."/>
            <person name="Schrader J."/>
            <person name="Segerman B."/>
            <person name="Shin H."/>
            <person name="Siddiqui A."/>
            <person name="Sterky F."/>
            <person name="Terry A."/>
            <person name="Tsai C.J."/>
            <person name="Uberbacher E."/>
            <person name="Unneberg P."/>
            <person name="Vahala J."/>
            <person name="Wall K."/>
            <person name="Wessler S."/>
            <person name="Yang G."/>
            <person name="Yin T."/>
            <person name="Douglas C."/>
            <person name="Marra M."/>
            <person name="Sandberg G."/>
            <person name="Van de Peer Y."/>
            <person name="Rokhsar D."/>
        </authorList>
    </citation>
    <scope>NUCLEOTIDE SEQUENCE [LARGE SCALE GENOMIC DNA]</scope>
    <source>
        <strain evidence="2">cv. Nisqually</strain>
    </source>
</reference>
<evidence type="ECO:0000313" key="1">
    <source>
        <dbReference type="EMBL" id="KAI9386194.1"/>
    </source>
</evidence>
<protein>
    <submittedName>
        <fullName evidence="1">Uncharacterized protein</fullName>
    </submittedName>
</protein>
<comment type="caution">
    <text evidence="1">The sequence shown here is derived from an EMBL/GenBank/DDBJ whole genome shotgun (WGS) entry which is preliminary data.</text>
</comment>
<dbReference type="EMBL" id="CM009300">
    <property type="protein sequence ID" value="KAI9386194.1"/>
    <property type="molecule type" value="Genomic_DNA"/>
</dbReference>
<dbReference type="Proteomes" id="UP000006729">
    <property type="component" value="Chromosome 11"/>
</dbReference>
<proteinExistence type="predicted"/>
<evidence type="ECO:0000313" key="2">
    <source>
        <dbReference type="Proteomes" id="UP000006729"/>
    </source>
</evidence>
<sequence>MTFTTSLARARRLLRSLHSKLKKKGYEVLFMVDAIDKYAVGQLKEFEGKTLVSATMEGLKLDQTEDEKKRQEELKQNFEGLCKVIKDVLGDKVEKVLWQFVTSNADIALVFN</sequence>
<gene>
    <name evidence="1" type="ORF">POPTR_011G163932v4</name>
</gene>
<name>A0ACC0S9W8_POPTR</name>
<accession>A0ACC0S9W8</accession>